<dbReference type="EMBL" id="JAUSWH010000006">
    <property type="protein sequence ID" value="MDQ0455888.1"/>
    <property type="molecule type" value="Genomic_DNA"/>
</dbReference>
<sequence length="264" mass="27043">MAQTVETPAPAAANAAPQSPAPAAPVAAAPQPDKAWEQEYALWQAASGGNSAADYKAYLTAYPSGKFAEIAKNRIVSIEAAATPVAPPPPAVPVVVEAPPAPAFTLGTPAIEEALLDRGARREVQGRLTVLGFKTGGTDGVFGNNTRLAISRWQTVVGAPDSGYLSFDQLQRLRADSQGLYEDWLNKQTAVRRAPPRNPDRVLEGRVPKSDDGSAAAALALGVIGGALLGGALAGGGHHHGGPRGPGFRPGPGFGGPCGPRPCR</sequence>
<reference evidence="3 4" key="1">
    <citation type="submission" date="2023-07" db="EMBL/GenBank/DDBJ databases">
        <title>Genomic Encyclopedia of Type Strains, Phase IV (KMG-IV): sequencing the most valuable type-strain genomes for metagenomic binning, comparative biology and taxonomic classification.</title>
        <authorList>
            <person name="Goeker M."/>
        </authorList>
    </citation>
    <scope>NUCLEOTIDE SEQUENCE [LARGE SCALE GENOMIC DNA]</scope>
    <source>
        <strain evidence="3 4">DSM 100301</strain>
    </source>
</reference>
<dbReference type="InterPro" id="IPR036365">
    <property type="entry name" value="PGBD-like_sf"/>
</dbReference>
<feature type="region of interest" description="Disordered" evidence="1">
    <location>
        <begin position="1"/>
        <end position="32"/>
    </location>
</feature>
<feature type="domain" description="Peptidoglycan binding-like" evidence="2">
    <location>
        <begin position="120"/>
        <end position="173"/>
    </location>
</feature>
<evidence type="ECO:0000259" key="2">
    <source>
        <dbReference type="Pfam" id="PF01471"/>
    </source>
</evidence>
<protein>
    <recommendedName>
        <fullName evidence="2">Peptidoglycan binding-like domain-containing protein</fullName>
    </recommendedName>
</protein>
<organism evidence="3 4">
    <name type="scientific">Rhizobium paknamense</name>
    <dbReference type="NCBI Taxonomy" id="1206817"/>
    <lineage>
        <taxon>Bacteria</taxon>
        <taxon>Pseudomonadati</taxon>
        <taxon>Pseudomonadota</taxon>
        <taxon>Alphaproteobacteria</taxon>
        <taxon>Hyphomicrobiales</taxon>
        <taxon>Rhizobiaceae</taxon>
        <taxon>Rhizobium/Agrobacterium group</taxon>
        <taxon>Rhizobium</taxon>
    </lineage>
</organism>
<evidence type="ECO:0000256" key="1">
    <source>
        <dbReference type="SAM" id="MobiDB-lite"/>
    </source>
</evidence>
<dbReference type="Pfam" id="PF01471">
    <property type="entry name" value="PG_binding_1"/>
    <property type="match status" value="1"/>
</dbReference>
<feature type="compositionally biased region" description="Low complexity" evidence="1">
    <location>
        <begin position="8"/>
        <end position="18"/>
    </location>
</feature>
<dbReference type="InterPro" id="IPR036366">
    <property type="entry name" value="PGBDSf"/>
</dbReference>
<dbReference type="Gene3D" id="1.10.101.10">
    <property type="entry name" value="PGBD-like superfamily/PGBD"/>
    <property type="match status" value="1"/>
</dbReference>
<accession>A0ABU0IE13</accession>
<comment type="caution">
    <text evidence="3">The sequence shown here is derived from an EMBL/GenBank/DDBJ whole genome shotgun (WGS) entry which is preliminary data.</text>
</comment>
<keyword evidence="4" id="KW-1185">Reference proteome</keyword>
<feature type="region of interest" description="Disordered" evidence="1">
    <location>
        <begin position="237"/>
        <end position="264"/>
    </location>
</feature>
<evidence type="ECO:0000313" key="3">
    <source>
        <dbReference type="EMBL" id="MDQ0455888.1"/>
    </source>
</evidence>
<feature type="compositionally biased region" description="Gly residues" evidence="1">
    <location>
        <begin position="243"/>
        <end position="258"/>
    </location>
</feature>
<gene>
    <name evidence="3" type="ORF">QO005_002228</name>
</gene>
<name>A0ABU0IE13_9HYPH</name>
<dbReference type="Proteomes" id="UP001235269">
    <property type="component" value="Unassembled WGS sequence"/>
</dbReference>
<evidence type="ECO:0000313" key="4">
    <source>
        <dbReference type="Proteomes" id="UP001235269"/>
    </source>
</evidence>
<dbReference type="SUPFAM" id="SSF47090">
    <property type="entry name" value="PGBD-like"/>
    <property type="match status" value="1"/>
</dbReference>
<dbReference type="InterPro" id="IPR002477">
    <property type="entry name" value="Peptidoglycan-bd-like"/>
</dbReference>
<proteinExistence type="predicted"/>